<dbReference type="PROSITE" id="PS50943">
    <property type="entry name" value="HTH_CROC1"/>
    <property type="match status" value="1"/>
</dbReference>
<keyword evidence="4" id="KW-1185">Reference proteome</keyword>
<proteinExistence type="predicted"/>
<dbReference type="OrthoDB" id="4640255at2"/>
<evidence type="ECO:0000313" key="3">
    <source>
        <dbReference type="EMBL" id="TDC78172.1"/>
    </source>
</evidence>
<protein>
    <submittedName>
        <fullName evidence="3">XRE family transcriptional regulator</fullName>
    </submittedName>
</protein>
<feature type="domain" description="HTH cro/C1-type" evidence="2">
    <location>
        <begin position="10"/>
        <end position="44"/>
    </location>
</feature>
<dbReference type="GO" id="GO:0003677">
    <property type="term" value="F:DNA binding"/>
    <property type="evidence" value="ECO:0007669"/>
    <property type="project" value="InterPro"/>
</dbReference>
<dbReference type="Gene3D" id="1.10.260.40">
    <property type="entry name" value="lambda repressor-like DNA-binding domains"/>
    <property type="match status" value="1"/>
</dbReference>
<comment type="caution">
    <text evidence="3">The sequence shown here is derived from an EMBL/GenBank/DDBJ whole genome shotgun (WGS) entry which is preliminary data.</text>
</comment>
<dbReference type="AlphaFoldDB" id="A0A4R4TRZ4"/>
<dbReference type="SUPFAM" id="SSF47413">
    <property type="entry name" value="lambda repressor-like DNA-binding domains"/>
    <property type="match status" value="1"/>
</dbReference>
<name>A0A4R4TRZ4_9ACTN</name>
<dbReference type="EMBL" id="SMKI01000038">
    <property type="protein sequence ID" value="TDC78172.1"/>
    <property type="molecule type" value="Genomic_DNA"/>
</dbReference>
<accession>A0A4R4TRZ4</accession>
<dbReference type="CDD" id="cd00093">
    <property type="entry name" value="HTH_XRE"/>
    <property type="match status" value="1"/>
</dbReference>
<dbReference type="InterPro" id="IPR001387">
    <property type="entry name" value="Cro/C1-type_HTH"/>
</dbReference>
<dbReference type="Proteomes" id="UP000295345">
    <property type="component" value="Unassembled WGS sequence"/>
</dbReference>
<feature type="compositionally biased region" description="Polar residues" evidence="1">
    <location>
        <begin position="34"/>
        <end position="43"/>
    </location>
</feature>
<evidence type="ECO:0000313" key="4">
    <source>
        <dbReference type="Proteomes" id="UP000295345"/>
    </source>
</evidence>
<organism evidence="3 4">
    <name type="scientific">Streptomyces hainanensis</name>
    <dbReference type="NCBI Taxonomy" id="402648"/>
    <lineage>
        <taxon>Bacteria</taxon>
        <taxon>Bacillati</taxon>
        <taxon>Actinomycetota</taxon>
        <taxon>Actinomycetes</taxon>
        <taxon>Kitasatosporales</taxon>
        <taxon>Streptomycetaceae</taxon>
        <taxon>Streptomyces</taxon>
    </lineage>
</organism>
<dbReference type="InterPro" id="IPR010982">
    <property type="entry name" value="Lambda_DNA-bd_dom_sf"/>
</dbReference>
<dbReference type="SMART" id="SM00530">
    <property type="entry name" value="HTH_XRE"/>
    <property type="match status" value="1"/>
</dbReference>
<evidence type="ECO:0000256" key="1">
    <source>
        <dbReference type="SAM" id="MobiDB-lite"/>
    </source>
</evidence>
<feature type="region of interest" description="Disordered" evidence="1">
    <location>
        <begin position="78"/>
        <end position="123"/>
    </location>
</feature>
<dbReference type="Pfam" id="PF13560">
    <property type="entry name" value="HTH_31"/>
    <property type="match status" value="1"/>
</dbReference>
<feature type="region of interest" description="Disordered" evidence="1">
    <location>
        <begin position="16"/>
        <end position="48"/>
    </location>
</feature>
<evidence type="ECO:0000259" key="2">
    <source>
        <dbReference type="PROSITE" id="PS50943"/>
    </source>
</evidence>
<gene>
    <name evidence="3" type="ORF">E1283_05645</name>
</gene>
<sequence>MLGEVPGHRLAEIRRARGLTQEQAAERMEVTKGRVSQTEQGRISGQEVPARYVAAPGGRPHQAISFDNGDIAAIAQPGAGAGAGAGATARRSAPAPPAAHRNSEPLIRGFSSGPHPAPLCCPA</sequence>
<reference evidence="3 4" key="1">
    <citation type="submission" date="2019-03" db="EMBL/GenBank/DDBJ databases">
        <title>Draft genome sequences of novel Actinobacteria.</title>
        <authorList>
            <person name="Sahin N."/>
            <person name="Ay H."/>
            <person name="Saygin H."/>
        </authorList>
    </citation>
    <scope>NUCLEOTIDE SEQUENCE [LARGE SCALE GENOMIC DNA]</scope>
    <source>
        <strain evidence="3 4">DSM 41900</strain>
    </source>
</reference>